<evidence type="ECO:0000313" key="2">
    <source>
        <dbReference type="Proteomes" id="UP000007819"/>
    </source>
</evidence>
<proteinExistence type="predicted"/>
<reference evidence="2" key="1">
    <citation type="submission" date="2010-06" db="EMBL/GenBank/DDBJ databases">
        <authorList>
            <person name="Jiang H."/>
            <person name="Abraham K."/>
            <person name="Ali S."/>
            <person name="Alsbrooks S.L."/>
            <person name="Anim B.N."/>
            <person name="Anosike U.S."/>
            <person name="Attaway T."/>
            <person name="Bandaranaike D.P."/>
            <person name="Battles P.K."/>
            <person name="Bell S.N."/>
            <person name="Bell A.V."/>
            <person name="Beltran B."/>
            <person name="Bickham C."/>
            <person name="Bustamante Y."/>
            <person name="Caleb T."/>
            <person name="Canada A."/>
            <person name="Cardenas V."/>
            <person name="Carter K."/>
            <person name="Chacko J."/>
            <person name="Chandrabose M.N."/>
            <person name="Chavez D."/>
            <person name="Chavez A."/>
            <person name="Chen L."/>
            <person name="Chu H.-S."/>
            <person name="Claassen K.J."/>
            <person name="Cockrell R."/>
            <person name="Collins M."/>
            <person name="Cooper J.A."/>
            <person name="Cree A."/>
            <person name="Curry S.M."/>
            <person name="Da Y."/>
            <person name="Dao M.D."/>
            <person name="Das B."/>
            <person name="Davila M.-L."/>
            <person name="Davy-Carroll L."/>
            <person name="Denson S."/>
            <person name="Dinh H."/>
            <person name="Ebong V.E."/>
            <person name="Edwards J.R."/>
            <person name="Egan A."/>
            <person name="El-Daye J."/>
            <person name="Escobedo L."/>
            <person name="Fernandez S."/>
            <person name="Fernando P.R."/>
            <person name="Flagg N."/>
            <person name="Forbes L.D."/>
            <person name="Fowler R.G."/>
            <person name="Fu Q."/>
            <person name="Gabisi R.A."/>
            <person name="Ganer J."/>
            <person name="Garbino Pronczuk A."/>
            <person name="Garcia R.M."/>
            <person name="Garner T."/>
            <person name="Garrett T.E."/>
            <person name="Gonzalez D.A."/>
            <person name="Hamid H."/>
            <person name="Hawkins E.S."/>
            <person name="Hirani K."/>
            <person name="Hogues M.E."/>
            <person name="Hollins B."/>
            <person name="Hsiao C.-H."/>
            <person name="Jabil R."/>
            <person name="James M.L."/>
            <person name="Jhangiani S.N."/>
            <person name="Johnson B."/>
            <person name="Johnson Q."/>
            <person name="Joshi V."/>
            <person name="Kalu J.B."/>
            <person name="Kam C."/>
            <person name="Kashfia A."/>
            <person name="Keebler J."/>
            <person name="Kisamo H."/>
            <person name="Kovar C.L."/>
            <person name="Lago L.A."/>
            <person name="Lai C.-Y."/>
            <person name="Laidlaw J."/>
            <person name="Lara F."/>
            <person name="Le T.-K."/>
            <person name="Lee S.L."/>
            <person name="Legall F.H."/>
            <person name="Lemon S.J."/>
            <person name="Lewis L.R."/>
            <person name="Li B."/>
            <person name="Liu Y."/>
            <person name="Liu Y.-S."/>
            <person name="Lopez J."/>
            <person name="Lozado R.J."/>
            <person name="Lu J."/>
            <person name="Madu R.C."/>
            <person name="Maheshwari M."/>
            <person name="Maheshwari R."/>
            <person name="Malloy K."/>
            <person name="Martinez E."/>
            <person name="Mathew T."/>
            <person name="Mercado I.C."/>
            <person name="Mercado C."/>
            <person name="Meyer B."/>
            <person name="Montgomery K."/>
            <person name="Morgan M.B."/>
            <person name="Munidasa M."/>
            <person name="Nazareth L.V."/>
            <person name="Nelson J."/>
            <person name="Ng B.M."/>
            <person name="Nguyen N.B."/>
            <person name="Nguyen P.Q."/>
            <person name="Nguyen T."/>
            <person name="Obregon M."/>
            <person name="Okwuonu G.O."/>
            <person name="Onwere C.G."/>
            <person name="Orozco G."/>
            <person name="Parra A."/>
            <person name="Patel S."/>
            <person name="Patil S."/>
            <person name="Perez A."/>
            <person name="Perez Y."/>
            <person name="Pham C."/>
            <person name="Primus E.L."/>
            <person name="Pu L.-L."/>
            <person name="Puazo M."/>
            <person name="Qin X."/>
            <person name="Quiroz J.B."/>
            <person name="Reese J."/>
            <person name="Richards S."/>
            <person name="Rives C.M."/>
            <person name="Robberts R."/>
            <person name="Ruiz S.J."/>
            <person name="Ruiz M.J."/>
            <person name="Santibanez J."/>
            <person name="Schneider B.W."/>
            <person name="Sisson I."/>
            <person name="Smith M."/>
            <person name="Sodergren E."/>
            <person name="Song X.-Z."/>
            <person name="Song B.B."/>
            <person name="Summersgill H."/>
            <person name="Thelus R."/>
            <person name="Thornton R.D."/>
            <person name="Trejos Z.Y."/>
            <person name="Usmani K."/>
            <person name="Vattathil S."/>
            <person name="Villasana D."/>
            <person name="Walker D.L."/>
            <person name="Wang S."/>
            <person name="Wang K."/>
            <person name="White C.S."/>
            <person name="Williams A.C."/>
            <person name="Williamson J."/>
            <person name="Wilson K."/>
            <person name="Woghiren I.O."/>
            <person name="Woodworth J.R."/>
            <person name="Worley K.C."/>
            <person name="Wright R.A."/>
            <person name="Wu W."/>
            <person name="Young L."/>
            <person name="Zhang L."/>
            <person name="Zhang J."/>
            <person name="Zhu Y."/>
            <person name="Muzny D.M."/>
            <person name="Weinstock G."/>
            <person name="Gibbs R.A."/>
        </authorList>
    </citation>
    <scope>NUCLEOTIDE SEQUENCE [LARGE SCALE GENOMIC DNA]</scope>
    <source>
        <strain evidence="2">LSR1</strain>
    </source>
</reference>
<dbReference type="EnsemblMetazoa" id="XM_029485665.1">
    <property type="protein sequence ID" value="XP_029341525.1"/>
    <property type="gene ID" value="LOC107884795"/>
</dbReference>
<dbReference type="AlphaFoldDB" id="A0A8R2JLV4"/>
<dbReference type="OrthoDB" id="6572133at2759"/>
<name>A0A8R2JLV4_ACYPI</name>
<accession>A0A8R2JLV4</accession>
<keyword evidence="2" id="KW-1185">Reference proteome</keyword>
<dbReference type="KEGG" id="api:107884795"/>
<evidence type="ECO:0000313" key="1">
    <source>
        <dbReference type="EnsemblMetazoa" id="XP_029341525.1"/>
    </source>
</evidence>
<sequence length="132" mass="15189">MGSCRPLFTKNGWHICTENYDLPYTRESCENLCADPCTMTTGAPGICIYNEICMMYNFKPPFYRPCKGNNLNCCPMIPDRDLKSFGGLQYERDGIVQVGVIRDIKNPAYPPDAYTYLYYLPSHFSKDGKNYY</sequence>
<dbReference type="Proteomes" id="UP000007819">
    <property type="component" value="Chromosome X"/>
</dbReference>
<organism evidence="1 2">
    <name type="scientific">Acyrthosiphon pisum</name>
    <name type="common">Pea aphid</name>
    <dbReference type="NCBI Taxonomy" id="7029"/>
    <lineage>
        <taxon>Eukaryota</taxon>
        <taxon>Metazoa</taxon>
        <taxon>Ecdysozoa</taxon>
        <taxon>Arthropoda</taxon>
        <taxon>Hexapoda</taxon>
        <taxon>Insecta</taxon>
        <taxon>Pterygota</taxon>
        <taxon>Neoptera</taxon>
        <taxon>Paraneoptera</taxon>
        <taxon>Hemiptera</taxon>
        <taxon>Sternorrhyncha</taxon>
        <taxon>Aphidomorpha</taxon>
        <taxon>Aphidoidea</taxon>
        <taxon>Aphididae</taxon>
        <taxon>Macrosiphini</taxon>
        <taxon>Acyrthosiphon</taxon>
    </lineage>
</organism>
<dbReference type="GeneID" id="107884795"/>
<reference evidence="1" key="2">
    <citation type="submission" date="2022-06" db="UniProtKB">
        <authorList>
            <consortium name="EnsemblMetazoa"/>
        </authorList>
    </citation>
    <scope>IDENTIFICATION</scope>
</reference>
<dbReference type="RefSeq" id="XP_029341525.1">
    <property type="nucleotide sequence ID" value="XM_029485665.1"/>
</dbReference>
<protein>
    <submittedName>
        <fullName evidence="1">Uncharacterized protein</fullName>
    </submittedName>
</protein>